<dbReference type="KEGG" id="val:VDBG_08120"/>
<organism evidence="3">
    <name type="scientific">Verticillium alfalfae (strain VaMs.102 / ATCC MYA-4576 / FGSC 10136)</name>
    <name type="common">Verticillium wilt of alfalfa</name>
    <name type="synonym">Verticillium albo-atrum</name>
    <dbReference type="NCBI Taxonomy" id="526221"/>
    <lineage>
        <taxon>Eukaryota</taxon>
        <taxon>Fungi</taxon>
        <taxon>Dikarya</taxon>
        <taxon>Ascomycota</taxon>
        <taxon>Pezizomycotina</taxon>
        <taxon>Sordariomycetes</taxon>
        <taxon>Hypocreomycetidae</taxon>
        <taxon>Glomerellales</taxon>
        <taxon>Plectosphaerellaceae</taxon>
        <taxon>Verticillium</taxon>
    </lineage>
</organism>
<dbReference type="AlphaFoldDB" id="C9ST95"/>
<dbReference type="GeneID" id="9529839"/>
<feature type="region of interest" description="Disordered" evidence="1">
    <location>
        <begin position="274"/>
        <end position="318"/>
    </location>
</feature>
<evidence type="ECO:0000313" key="3">
    <source>
        <dbReference type="Proteomes" id="UP000008698"/>
    </source>
</evidence>
<keyword evidence="3" id="KW-1185">Reference proteome</keyword>
<feature type="compositionally biased region" description="Basic and acidic residues" evidence="1">
    <location>
        <begin position="237"/>
        <end position="250"/>
    </location>
</feature>
<proteinExistence type="predicted"/>
<feature type="compositionally biased region" description="Basic and acidic residues" evidence="1">
    <location>
        <begin position="274"/>
        <end position="313"/>
    </location>
</feature>
<evidence type="ECO:0000313" key="2">
    <source>
        <dbReference type="EMBL" id="EEY22010.1"/>
    </source>
</evidence>
<dbReference type="Proteomes" id="UP000008698">
    <property type="component" value="Unassembled WGS sequence"/>
</dbReference>
<dbReference type="OrthoDB" id="10583646at2759"/>
<reference evidence="3" key="1">
    <citation type="journal article" date="2011" name="PLoS Pathog.">
        <title>Comparative genomics yields insights into niche adaptation of plant vascular wilt pathogens.</title>
        <authorList>
            <person name="Klosterman S.J."/>
            <person name="Subbarao K.V."/>
            <person name="Kang S."/>
            <person name="Veronese P."/>
            <person name="Gold S.E."/>
            <person name="Thomma B.P.H.J."/>
            <person name="Chen Z."/>
            <person name="Henrissat B."/>
            <person name="Lee Y.-H."/>
            <person name="Park J."/>
            <person name="Garcia-Pedrajas M.D."/>
            <person name="Barbara D.J."/>
            <person name="Anchieta A."/>
            <person name="de Jonge R."/>
            <person name="Santhanam P."/>
            <person name="Maruthachalam K."/>
            <person name="Atallah Z."/>
            <person name="Amyotte S.G."/>
            <person name="Paz Z."/>
            <person name="Inderbitzin P."/>
            <person name="Hayes R.J."/>
            <person name="Heiman D.I."/>
            <person name="Young S."/>
            <person name="Zeng Q."/>
            <person name="Engels R."/>
            <person name="Galagan J."/>
            <person name="Cuomo C.A."/>
            <person name="Dobinson K.F."/>
            <person name="Ma L.-J."/>
        </authorList>
    </citation>
    <scope>NUCLEOTIDE SEQUENCE [LARGE SCALE GENOMIC DNA]</scope>
    <source>
        <strain evidence="3">VaMs.102 / ATCC MYA-4576 / FGSC 10136</strain>
    </source>
</reference>
<protein>
    <submittedName>
        <fullName evidence="2">Predicted protein</fullName>
    </submittedName>
</protein>
<sequence length="365" mass="40788">MKVHLRRLLQHSSWLSVGTDPHRGPGALRGTGLSSGVRHDGRLDITRFPRISGIQIIIVNLLKAVLAANLCFVQLAVAHPKESKSDTTPAFQFPGCPSDQSYELVRSDEDPVVSIIRKNKPEKFCRSYCPSQCASSKPHGFDHGPDQAINRQGPTSTILTTVTDTSTVTEVTTTTTTSVIPIGFKGDTPVPRGLDERDASVPSYLRRYSRQQICNACAAVYPPRRGPTQTVKKGRHSHQDSHKDSHKDSHQDDDEASIGHHHQGLNLYAVAHDPHKDDAHDRDDDALHNDNALNDKDHHRTHDDDDDRGDHGNSHHLRTATANRWHLYHSSRPLRGTRKLRRQRRVLRRLLPVPRLPELGIPQGP</sequence>
<dbReference type="RefSeq" id="XP_003001861.1">
    <property type="nucleotide sequence ID" value="XM_003001815.1"/>
</dbReference>
<name>C9ST95_VERA1</name>
<accession>C9ST95</accession>
<dbReference type="EMBL" id="DS985224">
    <property type="protein sequence ID" value="EEY22010.1"/>
    <property type="molecule type" value="Genomic_DNA"/>
</dbReference>
<feature type="region of interest" description="Disordered" evidence="1">
    <location>
        <begin position="220"/>
        <end position="258"/>
    </location>
</feature>
<dbReference type="HOGENOM" id="CLU_759108_0_0_1"/>
<evidence type="ECO:0000256" key="1">
    <source>
        <dbReference type="SAM" id="MobiDB-lite"/>
    </source>
</evidence>
<gene>
    <name evidence="2" type="ORF">VDBG_08120</name>
</gene>
<dbReference type="eggNOG" id="ENOG502R5M6">
    <property type="taxonomic scope" value="Eukaryota"/>
</dbReference>